<keyword evidence="6" id="KW-1003">Cell membrane</keyword>
<evidence type="ECO:0000256" key="1">
    <source>
        <dbReference type="ARBA" id="ARBA00004651"/>
    </source>
</evidence>
<keyword evidence="10" id="KW-0333">Golgi apparatus</keyword>
<evidence type="ECO:0000256" key="9">
    <source>
        <dbReference type="ARBA" id="ARBA00022989"/>
    </source>
</evidence>
<comment type="subcellular location">
    <subcellularLocation>
        <location evidence="1">Cell membrane</location>
        <topology evidence="1">Multi-pass membrane protein</topology>
    </subcellularLocation>
    <subcellularLocation>
        <location evidence="2">Golgi apparatus membrane</location>
        <topology evidence="2">Multi-pass membrane protein</topology>
    </subcellularLocation>
</comment>
<dbReference type="SUPFAM" id="SSF103473">
    <property type="entry name" value="MFS general substrate transporter"/>
    <property type="match status" value="1"/>
</dbReference>
<comment type="function">
    <text evidence="12">Proton-linked monocarboxylate transporter. May catalyze the transport of monocarboxylates across the plasma membrane.</text>
</comment>
<feature type="transmembrane region" description="Helical" evidence="16">
    <location>
        <begin position="215"/>
        <end position="238"/>
    </location>
</feature>
<dbReference type="InterPro" id="IPR036259">
    <property type="entry name" value="MFS_trans_sf"/>
</dbReference>
<evidence type="ECO:0000259" key="17">
    <source>
        <dbReference type="PROSITE" id="PS50850"/>
    </source>
</evidence>
<feature type="region of interest" description="Disordered" evidence="15">
    <location>
        <begin position="71"/>
        <end position="121"/>
    </location>
</feature>
<feature type="transmembrane region" description="Helical" evidence="16">
    <location>
        <begin position="329"/>
        <end position="349"/>
    </location>
</feature>
<evidence type="ECO:0000256" key="14">
    <source>
        <dbReference type="ARBA" id="ARBA00078721"/>
    </source>
</evidence>
<evidence type="ECO:0000256" key="2">
    <source>
        <dbReference type="ARBA" id="ARBA00004653"/>
    </source>
</evidence>
<keyword evidence="5" id="KW-0813">Transport</keyword>
<dbReference type="Pfam" id="PF11700">
    <property type="entry name" value="ATG22"/>
    <property type="match status" value="1"/>
</dbReference>
<dbReference type="InterPro" id="IPR050327">
    <property type="entry name" value="Proton-linked_MCT"/>
</dbReference>
<evidence type="ECO:0000313" key="18">
    <source>
        <dbReference type="Ensembl" id="ENSCAFP00040005296.1"/>
    </source>
</evidence>
<keyword evidence="8" id="KW-0769">Symport</keyword>
<dbReference type="GO" id="GO:0005886">
    <property type="term" value="C:plasma membrane"/>
    <property type="evidence" value="ECO:0007669"/>
    <property type="project" value="UniProtKB-SubCell"/>
</dbReference>
<dbReference type="GO" id="GO:0015293">
    <property type="term" value="F:symporter activity"/>
    <property type="evidence" value="ECO:0007669"/>
    <property type="project" value="UniProtKB-KW"/>
</dbReference>
<feature type="transmembrane region" description="Helical" evidence="16">
    <location>
        <begin position="12"/>
        <end position="31"/>
    </location>
</feature>
<evidence type="ECO:0000256" key="16">
    <source>
        <dbReference type="SAM" id="Phobius"/>
    </source>
</evidence>
<dbReference type="Pfam" id="PF07690">
    <property type="entry name" value="MFS_1"/>
    <property type="match status" value="1"/>
</dbReference>
<evidence type="ECO:0000313" key="19">
    <source>
        <dbReference type="Proteomes" id="UP000694542"/>
    </source>
</evidence>
<name>A0A8C0Q0X7_CANLF</name>
<feature type="transmembrane region" description="Helical" evidence="16">
    <location>
        <begin position="420"/>
        <end position="447"/>
    </location>
</feature>
<organism evidence="18 19">
    <name type="scientific">Canis lupus familiaris</name>
    <name type="common">Dog</name>
    <name type="synonym">Canis familiaris</name>
    <dbReference type="NCBI Taxonomy" id="9615"/>
    <lineage>
        <taxon>Eukaryota</taxon>
        <taxon>Metazoa</taxon>
        <taxon>Chordata</taxon>
        <taxon>Craniata</taxon>
        <taxon>Vertebrata</taxon>
        <taxon>Euteleostomi</taxon>
        <taxon>Mammalia</taxon>
        <taxon>Eutheria</taxon>
        <taxon>Laurasiatheria</taxon>
        <taxon>Carnivora</taxon>
        <taxon>Caniformia</taxon>
        <taxon>Canidae</taxon>
        <taxon>Canis</taxon>
    </lineage>
</organism>
<feature type="transmembrane region" description="Helical" evidence="16">
    <location>
        <begin position="131"/>
        <end position="149"/>
    </location>
</feature>
<dbReference type="InterPro" id="IPR048233">
    <property type="entry name" value="MFS_MCT_13"/>
</dbReference>
<sequence length="474" mass="49635">MAHRAEPPDGGWGWMVVLSAFFQSALVFGVLRSFGVFFVELVAAFEEQAARVSWIASIGIAVQQFGSECRAGPEACHPPSEGKGAAGTRERTGRGWGDPGGGRRRASRTASSSFSGPVGSALSTKYGPRPVVMAGGILAASGMLLASLATTLTHLYLSIGLLSGSGWALTFTPTLACLSRYFSRRRSLATGLALTGVGLSSFAFAPLFQWLVSLYAWRGALLLVSALSLHLVACGALLRPLSLMEDPVVGGPGAQLTSLLHHGPFLRYTVALTLINTGYFIPYIHLIAHLQDLDWDPLSAAFLVSVVAISDLVGRVASGWLGDAVPGPVARLLMLWTTLTGVSLALLPVAHTPTALMALAVAYGFTSGALTPVAFSVLPELVGTGRIYCGLGLVQMVESIGGLLGAPLSGYLRDVTGNYTASFVVAGSFLLAGSGILMTLPHFCSLASTSKPQDRIREAVETKVSLSKEEPEED</sequence>
<dbReference type="Proteomes" id="UP000694542">
    <property type="component" value="Chromosome 5"/>
</dbReference>
<evidence type="ECO:0000256" key="4">
    <source>
        <dbReference type="ARBA" id="ARBA00006978"/>
    </source>
</evidence>
<evidence type="ECO:0000256" key="3">
    <source>
        <dbReference type="ARBA" id="ARBA00006727"/>
    </source>
</evidence>
<proteinExistence type="inferred from homology"/>
<evidence type="ECO:0000256" key="12">
    <source>
        <dbReference type="ARBA" id="ARBA00059080"/>
    </source>
</evidence>
<dbReference type="InterPro" id="IPR020846">
    <property type="entry name" value="MFS_dom"/>
</dbReference>
<evidence type="ECO:0000256" key="8">
    <source>
        <dbReference type="ARBA" id="ARBA00022847"/>
    </source>
</evidence>
<accession>A0A8C0Q0X7</accession>
<evidence type="ECO:0000256" key="5">
    <source>
        <dbReference type="ARBA" id="ARBA00022448"/>
    </source>
</evidence>
<evidence type="ECO:0000256" key="7">
    <source>
        <dbReference type="ARBA" id="ARBA00022692"/>
    </source>
</evidence>
<dbReference type="InterPro" id="IPR024671">
    <property type="entry name" value="Atg22-like"/>
</dbReference>
<feature type="domain" description="Major facilitator superfamily (MFS) profile" evidence="17">
    <location>
        <begin position="21"/>
        <end position="451"/>
    </location>
</feature>
<feature type="transmembrane region" description="Helical" evidence="16">
    <location>
        <begin position="265"/>
        <end position="286"/>
    </location>
</feature>
<feature type="transmembrane region" description="Helical" evidence="16">
    <location>
        <begin position="155"/>
        <end position="176"/>
    </location>
</feature>
<feature type="transmembrane region" description="Helical" evidence="16">
    <location>
        <begin position="355"/>
        <end position="375"/>
    </location>
</feature>
<reference evidence="18" key="2">
    <citation type="submission" date="2025-08" db="UniProtKB">
        <authorList>
            <consortium name="Ensembl"/>
        </authorList>
    </citation>
    <scope>IDENTIFICATION</scope>
</reference>
<evidence type="ECO:0000256" key="10">
    <source>
        <dbReference type="ARBA" id="ARBA00023034"/>
    </source>
</evidence>
<protein>
    <recommendedName>
        <fullName evidence="13">Monocarboxylate transporter 13</fullName>
    </recommendedName>
    <alternativeName>
        <fullName evidence="14">Solute carrier family 16 member 13</fullName>
    </alternativeName>
</protein>
<keyword evidence="9 16" id="KW-1133">Transmembrane helix</keyword>
<feature type="transmembrane region" description="Helical" evidence="16">
    <location>
        <begin position="387"/>
        <end position="408"/>
    </location>
</feature>
<evidence type="ECO:0000256" key="11">
    <source>
        <dbReference type="ARBA" id="ARBA00023136"/>
    </source>
</evidence>
<dbReference type="FunFam" id="1.20.1250.20:FF:000163">
    <property type="entry name" value="Putative monocarboxylate transporter 13"/>
    <property type="match status" value="1"/>
</dbReference>
<evidence type="ECO:0000256" key="15">
    <source>
        <dbReference type="SAM" id="MobiDB-lite"/>
    </source>
</evidence>
<keyword evidence="11 16" id="KW-0472">Membrane</keyword>
<dbReference type="PANTHER" id="PTHR11360:SF19">
    <property type="entry name" value="MONOCARBOXYLATE TRANSPORTER 13"/>
    <property type="match status" value="1"/>
</dbReference>
<comment type="similarity">
    <text evidence="4">Belongs to the ATG22 family.</text>
</comment>
<reference evidence="18" key="1">
    <citation type="submission" date="2018-10" db="EMBL/GenBank/DDBJ databases">
        <title>De novo assembly of a Great Dane genome.</title>
        <authorList>
            <person name="Kidd J.M."/>
            <person name="Pendleton A.L."/>
            <person name="Shen F."/>
            <person name="Emery S."/>
        </authorList>
    </citation>
    <scope>NUCLEOTIDE SEQUENCE [LARGE SCALE GENOMIC DNA]</scope>
    <source>
        <strain evidence="18">Great Dane</strain>
    </source>
</reference>
<dbReference type="Ensembl" id="ENSCAFT00040006132.1">
    <property type="protein sequence ID" value="ENSCAFP00040005296.1"/>
    <property type="gene ID" value="ENSCAFG00040003239.1"/>
</dbReference>
<dbReference type="GO" id="GO:0000139">
    <property type="term" value="C:Golgi membrane"/>
    <property type="evidence" value="ECO:0007669"/>
    <property type="project" value="UniProtKB-SubCell"/>
</dbReference>
<dbReference type="Gene3D" id="1.20.1250.20">
    <property type="entry name" value="MFS general substrate transporter like domains"/>
    <property type="match status" value="1"/>
</dbReference>
<dbReference type="PANTHER" id="PTHR11360">
    <property type="entry name" value="MONOCARBOXYLATE TRANSPORTER"/>
    <property type="match status" value="1"/>
</dbReference>
<comment type="similarity">
    <text evidence="3">Belongs to the major facilitator superfamily. Monocarboxylate porter (TC 2.A.1.13) family.</text>
</comment>
<feature type="transmembrane region" description="Helical" evidence="16">
    <location>
        <begin position="298"/>
        <end position="317"/>
    </location>
</feature>
<dbReference type="AlphaFoldDB" id="A0A8C0Q0X7"/>
<evidence type="ECO:0000256" key="6">
    <source>
        <dbReference type="ARBA" id="ARBA00022475"/>
    </source>
</evidence>
<dbReference type="CDD" id="cd17423">
    <property type="entry name" value="MFS_MCT11_13"/>
    <property type="match status" value="1"/>
</dbReference>
<dbReference type="PROSITE" id="PS50850">
    <property type="entry name" value="MFS"/>
    <property type="match status" value="1"/>
</dbReference>
<keyword evidence="7 16" id="KW-0812">Transmembrane</keyword>
<dbReference type="InterPro" id="IPR011701">
    <property type="entry name" value="MFS"/>
</dbReference>
<feature type="transmembrane region" description="Helical" evidence="16">
    <location>
        <begin position="188"/>
        <end position="209"/>
    </location>
</feature>
<evidence type="ECO:0000256" key="13">
    <source>
        <dbReference type="ARBA" id="ARBA00073869"/>
    </source>
</evidence>